<protein>
    <submittedName>
        <fullName evidence="1">Putative secreted protein</fullName>
    </submittedName>
</protein>
<accession>A0A2M4B4K6</accession>
<organism evidence="1">
    <name type="scientific">Anopheles triannulatus</name>
    <dbReference type="NCBI Taxonomy" id="58253"/>
    <lineage>
        <taxon>Eukaryota</taxon>
        <taxon>Metazoa</taxon>
        <taxon>Ecdysozoa</taxon>
        <taxon>Arthropoda</taxon>
        <taxon>Hexapoda</taxon>
        <taxon>Insecta</taxon>
        <taxon>Pterygota</taxon>
        <taxon>Neoptera</taxon>
        <taxon>Endopterygota</taxon>
        <taxon>Diptera</taxon>
        <taxon>Nematocera</taxon>
        <taxon>Culicoidea</taxon>
        <taxon>Culicidae</taxon>
        <taxon>Anophelinae</taxon>
        <taxon>Anopheles</taxon>
    </lineage>
</organism>
<sequence>MLGVFSLSLVCSGSLWHRATHGTDATSGLVYAPSNPLSRPRSKNLVYLGRERTGARVAAGCSEIGWLAGWPGVRQLQLLSCAFCCEQSKP</sequence>
<proteinExistence type="predicted"/>
<reference evidence="1" key="1">
    <citation type="submission" date="2018-01" db="EMBL/GenBank/DDBJ databases">
        <title>An insight into the sialome of Amazonian anophelines.</title>
        <authorList>
            <person name="Ribeiro J.M."/>
            <person name="Scarpassa V."/>
            <person name="Calvo E."/>
        </authorList>
    </citation>
    <scope>NUCLEOTIDE SEQUENCE</scope>
    <source>
        <tissue evidence="1">Salivary glands</tissue>
    </source>
</reference>
<name>A0A2M4B4K6_9DIPT</name>
<evidence type="ECO:0000313" key="1">
    <source>
        <dbReference type="EMBL" id="MBW47963.1"/>
    </source>
</evidence>
<dbReference type="AlphaFoldDB" id="A0A2M4B4K6"/>
<dbReference type="EMBL" id="GGFK01014642">
    <property type="protein sequence ID" value="MBW47963.1"/>
    <property type="molecule type" value="Transcribed_RNA"/>
</dbReference>